<dbReference type="PANTHER" id="PTHR11524:SF58">
    <property type="entry name" value="IP16805P"/>
    <property type="match status" value="1"/>
</dbReference>
<dbReference type="Proteomes" id="UP000075881">
    <property type="component" value="Unassembled WGS sequence"/>
</dbReference>
<name>A0A182JNY3_9DIPT</name>
<protein>
    <submittedName>
        <fullName evidence="1">Uncharacterized protein</fullName>
    </submittedName>
</protein>
<dbReference type="InterPro" id="IPR039699">
    <property type="entry name" value="Ribosomal_uL30"/>
</dbReference>
<dbReference type="InterPro" id="IPR035808">
    <property type="entry name" value="Ribosomal_uL30_euk_arc"/>
</dbReference>
<dbReference type="GO" id="GO:0000463">
    <property type="term" value="P:maturation of LSU-rRNA from tricistronic rRNA transcript (SSU-rRNA, 5.8S rRNA, LSU-rRNA)"/>
    <property type="evidence" value="ECO:0007669"/>
    <property type="project" value="TreeGrafter"/>
</dbReference>
<dbReference type="GO" id="GO:0003723">
    <property type="term" value="F:RNA binding"/>
    <property type="evidence" value="ECO:0007669"/>
    <property type="project" value="TreeGrafter"/>
</dbReference>
<proteinExistence type="predicted"/>
<organism evidence="1 2">
    <name type="scientific">Anopheles christyi</name>
    <dbReference type="NCBI Taxonomy" id="43041"/>
    <lineage>
        <taxon>Eukaryota</taxon>
        <taxon>Metazoa</taxon>
        <taxon>Ecdysozoa</taxon>
        <taxon>Arthropoda</taxon>
        <taxon>Hexapoda</taxon>
        <taxon>Insecta</taxon>
        <taxon>Pterygota</taxon>
        <taxon>Neoptera</taxon>
        <taxon>Endopterygota</taxon>
        <taxon>Diptera</taxon>
        <taxon>Nematocera</taxon>
        <taxon>Culicoidea</taxon>
        <taxon>Culicidae</taxon>
        <taxon>Anophelinae</taxon>
        <taxon>Anopheles</taxon>
    </lineage>
</organism>
<dbReference type="PANTHER" id="PTHR11524">
    <property type="entry name" value="60S RIBOSOMAL PROTEIN L7"/>
    <property type="match status" value="1"/>
</dbReference>
<accession>A0A182JNY3</accession>
<dbReference type="InterPro" id="IPR036919">
    <property type="entry name" value="Ribo_uL30_ferredoxin-like_sf"/>
</dbReference>
<dbReference type="GO" id="GO:0022625">
    <property type="term" value="C:cytosolic large ribosomal subunit"/>
    <property type="evidence" value="ECO:0007669"/>
    <property type="project" value="TreeGrafter"/>
</dbReference>
<dbReference type="Gene3D" id="3.30.1390.20">
    <property type="entry name" value="Ribosomal protein L30, ferredoxin-like fold domain"/>
    <property type="match status" value="1"/>
</dbReference>
<reference evidence="2" key="1">
    <citation type="submission" date="2013-03" db="EMBL/GenBank/DDBJ databases">
        <title>The Genome Sequence of Anopheles christyi ACHKN1017.</title>
        <authorList>
            <consortium name="The Broad Institute Genomics Platform"/>
            <person name="Neafsey D.E."/>
            <person name="Besansky N."/>
            <person name="Walker B."/>
            <person name="Young S.K."/>
            <person name="Zeng Q."/>
            <person name="Gargeya S."/>
            <person name="Fitzgerald M."/>
            <person name="Haas B."/>
            <person name="Abouelleil A."/>
            <person name="Allen A.W."/>
            <person name="Alvarado L."/>
            <person name="Arachchi H.M."/>
            <person name="Berlin A.M."/>
            <person name="Chapman S.B."/>
            <person name="Gainer-Dewar J."/>
            <person name="Goldberg J."/>
            <person name="Griggs A."/>
            <person name="Gujja S."/>
            <person name="Hansen M."/>
            <person name="Howarth C."/>
            <person name="Imamovic A."/>
            <person name="Ireland A."/>
            <person name="Larimer J."/>
            <person name="McCowan C."/>
            <person name="Murphy C."/>
            <person name="Pearson M."/>
            <person name="Poon T.W."/>
            <person name="Priest M."/>
            <person name="Roberts A."/>
            <person name="Saif S."/>
            <person name="Shea T."/>
            <person name="Sisk P."/>
            <person name="Sykes S."/>
            <person name="Wortman J."/>
            <person name="Nusbaum C."/>
            <person name="Birren B."/>
        </authorList>
    </citation>
    <scope>NUCLEOTIDE SEQUENCE [LARGE SCALE GENOMIC DNA]</scope>
    <source>
        <strain evidence="2">ACHKN1017</strain>
    </source>
</reference>
<dbReference type="STRING" id="43041.A0A182JNY3"/>
<reference evidence="1" key="2">
    <citation type="submission" date="2020-05" db="UniProtKB">
        <authorList>
            <consortium name="EnsemblMetazoa"/>
        </authorList>
    </citation>
    <scope>IDENTIFICATION</scope>
    <source>
        <strain evidence="1">ACHKN1017</strain>
    </source>
</reference>
<keyword evidence="2" id="KW-1185">Reference proteome</keyword>
<sequence length="256" mass="29107">MEQYAIPNKLPSVEVSVLTHRKGRLRRLAQRTEPNAPAKKKRTSFRKVSSFVANARIAERDAKRIKRNFLKKGVLPKLPTESKPNQPLLVLRHRGKKLIPNKDVLKTMVRLGLKHQHAATLQRQTPEVIAQLKVLEPFVIWGYPNISVVRELLYKYVRLSCHQTGVEAKKPVPLTSNKQVEELFGSLGMLCVDDLVHEIITVGPHFDAIREKLRSFIVKDPAGGWKNPQQKGKLRSIGGEAGFRGDEINELFRKIL</sequence>
<dbReference type="GO" id="GO:0003735">
    <property type="term" value="F:structural constituent of ribosome"/>
    <property type="evidence" value="ECO:0007669"/>
    <property type="project" value="TreeGrafter"/>
</dbReference>
<dbReference type="SUPFAM" id="SSF55129">
    <property type="entry name" value="Ribosomal protein L30p/L7e"/>
    <property type="match status" value="1"/>
</dbReference>
<dbReference type="VEuPathDB" id="VectorBase:ACHR000217"/>
<evidence type="ECO:0000313" key="1">
    <source>
        <dbReference type="EnsemblMetazoa" id="ACHR000217-PA"/>
    </source>
</evidence>
<dbReference type="CDD" id="cd01657">
    <property type="entry name" value="Ribosomal_L7_archeal_euk"/>
    <property type="match status" value="1"/>
</dbReference>
<dbReference type="EnsemblMetazoa" id="ACHR000217-RA">
    <property type="protein sequence ID" value="ACHR000217-PA"/>
    <property type="gene ID" value="ACHR000217"/>
</dbReference>
<dbReference type="AlphaFoldDB" id="A0A182JNY3"/>
<evidence type="ECO:0000313" key="2">
    <source>
        <dbReference type="Proteomes" id="UP000075881"/>
    </source>
</evidence>